<dbReference type="HOGENOM" id="CLU_202235_0_0_1"/>
<evidence type="ECO:0000313" key="5">
    <source>
        <dbReference type="EMBL" id="ESN98074.1"/>
    </source>
</evidence>
<dbReference type="Proteomes" id="UP000015101">
    <property type="component" value="Unassembled WGS sequence"/>
</dbReference>
<dbReference type="SUPFAM" id="SSF50784">
    <property type="entry name" value="Transcription factor IIA (TFIIA), beta-barrel domain"/>
    <property type="match status" value="1"/>
</dbReference>
<dbReference type="PANTHER" id="PTHR12694">
    <property type="entry name" value="TRANSCRIPTION INITIATION FACTOR IIA SUBUNIT 1"/>
    <property type="match status" value="1"/>
</dbReference>
<dbReference type="RefSeq" id="XP_009023718.1">
    <property type="nucleotide sequence ID" value="XM_009025470.1"/>
</dbReference>
<dbReference type="OrthoDB" id="6275927at2759"/>
<dbReference type="eggNOG" id="KOG2652">
    <property type="taxonomic scope" value="Eukaryota"/>
</dbReference>
<evidence type="ECO:0000256" key="1">
    <source>
        <dbReference type="ARBA" id="ARBA00004123"/>
    </source>
</evidence>
<dbReference type="GeneID" id="20216398"/>
<proteinExistence type="inferred from homology"/>
<keyword evidence="7" id="KW-1185">Reference proteome</keyword>
<evidence type="ECO:0000256" key="3">
    <source>
        <dbReference type="ARBA" id="ARBA00023163"/>
    </source>
</evidence>
<evidence type="ECO:0000313" key="6">
    <source>
        <dbReference type="EnsemblMetazoa" id="HelroP84897"/>
    </source>
</evidence>
<reference evidence="6" key="3">
    <citation type="submission" date="2015-06" db="UniProtKB">
        <authorList>
            <consortium name="EnsemblMetazoa"/>
        </authorList>
    </citation>
    <scope>IDENTIFICATION</scope>
</reference>
<reference evidence="5 7" key="2">
    <citation type="journal article" date="2013" name="Nature">
        <title>Insights into bilaterian evolution from three spiralian genomes.</title>
        <authorList>
            <person name="Simakov O."/>
            <person name="Marletaz F."/>
            <person name="Cho S.J."/>
            <person name="Edsinger-Gonzales E."/>
            <person name="Havlak P."/>
            <person name="Hellsten U."/>
            <person name="Kuo D.H."/>
            <person name="Larsson T."/>
            <person name="Lv J."/>
            <person name="Arendt D."/>
            <person name="Savage R."/>
            <person name="Osoegawa K."/>
            <person name="de Jong P."/>
            <person name="Grimwood J."/>
            <person name="Chapman J.A."/>
            <person name="Shapiro H."/>
            <person name="Aerts A."/>
            <person name="Otillar R.P."/>
            <person name="Terry A.Y."/>
            <person name="Boore J.L."/>
            <person name="Grigoriev I.V."/>
            <person name="Lindberg D.R."/>
            <person name="Seaver E.C."/>
            <person name="Weisblat D.A."/>
            <person name="Putnam N.H."/>
            <person name="Rokhsar D.S."/>
        </authorList>
    </citation>
    <scope>NUCLEOTIDE SEQUENCE</scope>
</reference>
<evidence type="ECO:0008006" key="8">
    <source>
        <dbReference type="Google" id="ProtNLM"/>
    </source>
</evidence>
<gene>
    <name evidence="6" type="primary">20216398</name>
    <name evidence="5" type="ORF">HELRODRAFT_84897</name>
</gene>
<keyword evidence="4" id="KW-0539">Nucleus</keyword>
<keyword evidence="3" id="KW-0804">Transcription</keyword>
<dbReference type="STRING" id="6412.T1G5Q1"/>
<dbReference type="OMA" id="HRVKNRW"/>
<dbReference type="CTD" id="20216398"/>
<accession>T1G5Q1</accession>
<comment type="subcellular location">
    <subcellularLocation>
        <location evidence="1">Nucleus</location>
    </subcellularLocation>
</comment>
<dbReference type="InParanoid" id="T1G5Q1"/>
<evidence type="ECO:0000256" key="4">
    <source>
        <dbReference type="ARBA" id="ARBA00023242"/>
    </source>
</evidence>
<organism evidence="6 7">
    <name type="scientific">Helobdella robusta</name>
    <name type="common">Californian leech</name>
    <dbReference type="NCBI Taxonomy" id="6412"/>
    <lineage>
        <taxon>Eukaryota</taxon>
        <taxon>Metazoa</taxon>
        <taxon>Spiralia</taxon>
        <taxon>Lophotrochozoa</taxon>
        <taxon>Annelida</taxon>
        <taxon>Clitellata</taxon>
        <taxon>Hirudinea</taxon>
        <taxon>Rhynchobdellida</taxon>
        <taxon>Glossiphoniidae</taxon>
        <taxon>Helobdella</taxon>
    </lineage>
</organism>
<dbReference type="CDD" id="cd07976">
    <property type="entry name" value="TFIIA_alpha_beta_like"/>
    <property type="match status" value="1"/>
</dbReference>
<dbReference type="InterPro" id="IPR009088">
    <property type="entry name" value="TFIIA_b-brl"/>
</dbReference>
<dbReference type="Pfam" id="PF03153">
    <property type="entry name" value="TFIIA"/>
    <property type="match status" value="1"/>
</dbReference>
<dbReference type="EMBL" id="KB097222">
    <property type="protein sequence ID" value="ESN98074.1"/>
    <property type="molecule type" value="Genomic_DNA"/>
</dbReference>
<dbReference type="PANTHER" id="PTHR12694:SF8">
    <property type="entry name" value="TRANSCRIPTION INITIATION FACTOR IIA SUBUNIT 1"/>
    <property type="match status" value="1"/>
</dbReference>
<dbReference type="GO" id="GO:0006367">
    <property type="term" value="P:transcription initiation at RNA polymerase II promoter"/>
    <property type="evidence" value="ECO:0007669"/>
    <property type="project" value="InterPro"/>
</dbReference>
<dbReference type="EnsemblMetazoa" id="HelroT84897">
    <property type="protein sequence ID" value="HelroP84897"/>
    <property type="gene ID" value="HelroG84897"/>
</dbReference>
<sequence>EPLNSDDDQSIIDTNEPFDVDNVIVCQYEKIHRVKNRWKLILKSGIMNIDGKDKLFNRAAGDAEW</sequence>
<dbReference type="GO" id="GO:0005672">
    <property type="term" value="C:transcription factor TFIIA complex"/>
    <property type="evidence" value="ECO:0007669"/>
    <property type="project" value="InterPro"/>
</dbReference>
<protein>
    <recommendedName>
        <fullName evidence="8">Transcription initiation factor IIA gamma subunit C-terminal domain-containing protein</fullName>
    </recommendedName>
</protein>
<comment type="similarity">
    <text evidence="2">Belongs to the TFIIA subunit 1 family.</text>
</comment>
<evidence type="ECO:0000256" key="2">
    <source>
        <dbReference type="ARBA" id="ARBA00010059"/>
    </source>
</evidence>
<evidence type="ECO:0000313" key="7">
    <source>
        <dbReference type="Proteomes" id="UP000015101"/>
    </source>
</evidence>
<name>T1G5Q1_HELRO</name>
<dbReference type="KEGG" id="hro:HELRODRAFT_84897"/>
<dbReference type="InterPro" id="IPR004855">
    <property type="entry name" value="TFIIA_asu/bsu"/>
</dbReference>
<dbReference type="AlphaFoldDB" id="T1G5Q1"/>
<dbReference type="Gene3D" id="2.30.18.10">
    <property type="entry name" value="Transcription factor IIA (TFIIA), beta-barrel domain"/>
    <property type="match status" value="1"/>
</dbReference>
<dbReference type="EMBL" id="AMQM01006013">
    <property type="status" value="NOT_ANNOTATED_CDS"/>
    <property type="molecule type" value="Genomic_DNA"/>
</dbReference>
<reference evidence="7" key="1">
    <citation type="submission" date="2012-12" db="EMBL/GenBank/DDBJ databases">
        <authorList>
            <person name="Hellsten U."/>
            <person name="Grimwood J."/>
            <person name="Chapman J.A."/>
            <person name="Shapiro H."/>
            <person name="Aerts A."/>
            <person name="Otillar R.P."/>
            <person name="Terry A.Y."/>
            <person name="Boore J.L."/>
            <person name="Simakov O."/>
            <person name="Marletaz F."/>
            <person name="Cho S.-J."/>
            <person name="Edsinger-Gonzales E."/>
            <person name="Havlak P."/>
            <person name="Kuo D.-H."/>
            <person name="Larsson T."/>
            <person name="Lv J."/>
            <person name="Arendt D."/>
            <person name="Savage R."/>
            <person name="Osoegawa K."/>
            <person name="de Jong P."/>
            <person name="Lindberg D.R."/>
            <person name="Seaver E.C."/>
            <person name="Weisblat D.A."/>
            <person name="Putnam N.H."/>
            <person name="Grigoriev I.V."/>
            <person name="Rokhsar D.S."/>
        </authorList>
    </citation>
    <scope>NUCLEOTIDE SEQUENCE</scope>
</reference>